<reference evidence="1" key="2">
    <citation type="submission" date="2021-08" db="EMBL/GenBank/DDBJ databases">
        <authorList>
            <person name="Eriksson T."/>
        </authorList>
    </citation>
    <scope>NUCLEOTIDE SEQUENCE</scope>
    <source>
        <strain evidence="1">Stoneville</strain>
        <tissue evidence="1">Whole head</tissue>
    </source>
</reference>
<accession>A0A8J6HLV0</accession>
<protein>
    <submittedName>
        <fullName evidence="1">Uncharacterized protein</fullName>
    </submittedName>
</protein>
<gene>
    <name evidence="1" type="ORF">GEV33_006420</name>
</gene>
<dbReference type="Proteomes" id="UP000719412">
    <property type="component" value="Unassembled WGS sequence"/>
</dbReference>
<evidence type="ECO:0000313" key="1">
    <source>
        <dbReference type="EMBL" id="KAH0816371.1"/>
    </source>
</evidence>
<reference evidence="1" key="1">
    <citation type="journal article" date="2020" name="J Insects Food Feed">
        <title>The yellow mealworm (Tenebrio molitor) genome: a resource for the emerging insects as food and feed industry.</title>
        <authorList>
            <person name="Eriksson T."/>
            <person name="Andere A."/>
            <person name="Kelstrup H."/>
            <person name="Emery V."/>
            <person name="Picard C."/>
        </authorList>
    </citation>
    <scope>NUCLEOTIDE SEQUENCE</scope>
    <source>
        <strain evidence="1">Stoneville</strain>
        <tissue evidence="1">Whole head</tissue>
    </source>
</reference>
<dbReference type="EMBL" id="JABDTM020021652">
    <property type="protein sequence ID" value="KAH0816371.1"/>
    <property type="molecule type" value="Genomic_DNA"/>
</dbReference>
<sequence>MKTPQLENKLIQNRWKSTLGPHLNPELRAWESRVFFRRIRRRYLAAFSGSRAAYLGWKRLLLLGTVGRVQEDASRDGVIKLPRGRAARLPPSLECWSKKSEKIASRGYRMMRVLIETLGSGRDHSVMNYCAGAAAESQHEDFHFAALMHDLVGANAALLKPLYRSVDAYPNLTSTVSNFQIARTSPINLSDHDKKTN</sequence>
<evidence type="ECO:0000313" key="2">
    <source>
        <dbReference type="Proteomes" id="UP000719412"/>
    </source>
</evidence>
<name>A0A8J6HLV0_TENMO</name>
<organism evidence="1 2">
    <name type="scientific">Tenebrio molitor</name>
    <name type="common">Yellow mealworm beetle</name>
    <dbReference type="NCBI Taxonomy" id="7067"/>
    <lineage>
        <taxon>Eukaryota</taxon>
        <taxon>Metazoa</taxon>
        <taxon>Ecdysozoa</taxon>
        <taxon>Arthropoda</taxon>
        <taxon>Hexapoda</taxon>
        <taxon>Insecta</taxon>
        <taxon>Pterygota</taxon>
        <taxon>Neoptera</taxon>
        <taxon>Endopterygota</taxon>
        <taxon>Coleoptera</taxon>
        <taxon>Polyphaga</taxon>
        <taxon>Cucujiformia</taxon>
        <taxon>Tenebrionidae</taxon>
        <taxon>Tenebrio</taxon>
    </lineage>
</organism>
<proteinExistence type="predicted"/>
<dbReference type="AlphaFoldDB" id="A0A8J6HLV0"/>
<keyword evidence="2" id="KW-1185">Reference proteome</keyword>
<comment type="caution">
    <text evidence="1">The sequence shown here is derived from an EMBL/GenBank/DDBJ whole genome shotgun (WGS) entry which is preliminary data.</text>
</comment>